<dbReference type="InterPro" id="IPR029063">
    <property type="entry name" value="SAM-dependent_MTases_sf"/>
</dbReference>
<dbReference type="EMBL" id="FTMS01000003">
    <property type="protein sequence ID" value="SIQ08799.1"/>
    <property type="molecule type" value="Genomic_DNA"/>
</dbReference>
<dbReference type="CDD" id="cd02440">
    <property type="entry name" value="AdoMet_MTases"/>
    <property type="match status" value="1"/>
</dbReference>
<accession>A0A1N6PX63</accession>
<evidence type="ECO:0000256" key="1">
    <source>
        <dbReference type="ARBA" id="ARBA00022603"/>
    </source>
</evidence>
<keyword evidence="6" id="KW-1185">Reference proteome</keyword>
<dbReference type="STRING" id="159291.SAMN05920897_103169"/>
<feature type="region of interest" description="Disordered" evidence="3">
    <location>
        <begin position="173"/>
        <end position="201"/>
    </location>
</feature>
<evidence type="ECO:0000313" key="5">
    <source>
        <dbReference type="EMBL" id="SIQ08799.1"/>
    </source>
</evidence>
<sequence length="265" mass="29435">MHLYQAIAVEYSSLFPSSPEKIRCIESRLTATRAQTILDIGCASGEFTRRLESPHRTITGLDLDDAMISEARLQAGASQNVTFVQGEMKTYLKQSGPATWDALLCLGNTIAYLTDADELLEFLTQALRVLRPGGYLAIQILNYSNPEIRPGFIFPLVESARLRFSRRYISPGEIPSDENSPYPGFPARPPSSTPGGGYGFETRVIDKKTGESLQDCHRHSPFPSTTLATIARKAGFCKTEIHGDYQGRSAGTEDFFHMLHLWKKL</sequence>
<dbReference type="PANTHER" id="PTHR43861:SF1">
    <property type="entry name" value="TRANS-ACONITATE 2-METHYLTRANSFERASE"/>
    <property type="match status" value="1"/>
</dbReference>
<keyword evidence="2 5" id="KW-0808">Transferase</keyword>
<gene>
    <name evidence="5" type="ORF">SAMN05920897_103169</name>
</gene>
<dbReference type="GO" id="GO:0032259">
    <property type="term" value="P:methylation"/>
    <property type="evidence" value="ECO:0007669"/>
    <property type="project" value="UniProtKB-KW"/>
</dbReference>
<dbReference type="AlphaFoldDB" id="A0A1N6PX63"/>
<dbReference type="GO" id="GO:0008168">
    <property type="term" value="F:methyltransferase activity"/>
    <property type="evidence" value="ECO:0007669"/>
    <property type="project" value="UniProtKB-KW"/>
</dbReference>
<dbReference type="Proteomes" id="UP000186400">
    <property type="component" value="Unassembled WGS sequence"/>
</dbReference>
<proteinExistence type="predicted"/>
<name>A0A1N6PX63_9SPIO</name>
<feature type="compositionally biased region" description="Pro residues" evidence="3">
    <location>
        <begin position="183"/>
        <end position="192"/>
    </location>
</feature>
<dbReference type="Pfam" id="PF13649">
    <property type="entry name" value="Methyltransf_25"/>
    <property type="match status" value="1"/>
</dbReference>
<reference evidence="5 6" key="1">
    <citation type="submission" date="2017-01" db="EMBL/GenBank/DDBJ databases">
        <authorList>
            <person name="Mah S.A."/>
            <person name="Swanson W.J."/>
            <person name="Moy G.W."/>
            <person name="Vacquier V.D."/>
        </authorList>
    </citation>
    <scope>NUCLEOTIDE SEQUENCE [LARGE SCALE GENOMIC DNA]</scope>
    <source>
        <strain evidence="5 6">ASpG1</strain>
    </source>
</reference>
<keyword evidence="1 5" id="KW-0489">Methyltransferase</keyword>
<protein>
    <submittedName>
        <fullName evidence="5">Methyltransferase domain-containing protein</fullName>
    </submittedName>
</protein>
<dbReference type="Gene3D" id="3.40.50.150">
    <property type="entry name" value="Vaccinia Virus protein VP39"/>
    <property type="match status" value="1"/>
</dbReference>
<organism evidence="5 6">
    <name type="scientific">Alkalispirochaeta americana</name>
    <dbReference type="NCBI Taxonomy" id="159291"/>
    <lineage>
        <taxon>Bacteria</taxon>
        <taxon>Pseudomonadati</taxon>
        <taxon>Spirochaetota</taxon>
        <taxon>Spirochaetia</taxon>
        <taxon>Spirochaetales</taxon>
        <taxon>Spirochaetaceae</taxon>
        <taxon>Alkalispirochaeta</taxon>
    </lineage>
</organism>
<evidence type="ECO:0000256" key="3">
    <source>
        <dbReference type="SAM" id="MobiDB-lite"/>
    </source>
</evidence>
<dbReference type="PANTHER" id="PTHR43861">
    <property type="entry name" value="TRANS-ACONITATE 2-METHYLTRANSFERASE-RELATED"/>
    <property type="match status" value="1"/>
</dbReference>
<dbReference type="RefSeq" id="WP_076487939.1">
    <property type="nucleotide sequence ID" value="NZ_FTMS01000003.1"/>
</dbReference>
<evidence type="ECO:0000313" key="6">
    <source>
        <dbReference type="Proteomes" id="UP000186400"/>
    </source>
</evidence>
<dbReference type="OrthoDB" id="9791837at2"/>
<dbReference type="InterPro" id="IPR041698">
    <property type="entry name" value="Methyltransf_25"/>
</dbReference>
<feature type="domain" description="Methyltransferase" evidence="4">
    <location>
        <begin position="37"/>
        <end position="134"/>
    </location>
</feature>
<evidence type="ECO:0000256" key="2">
    <source>
        <dbReference type="ARBA" id="ARBA00022679"/>
    </source>
</evidence>
<evidence type="ECO:0000259" key="4">
    <source>
        <dbReference type="Pfam" id="PF13649"/>
    </source>
</evidence>
<dbReference type="SUPFAM" id="SSF53335">
    <property type="entry name" value="S-adenosyl-L-methionine-dependent methyltransferases"/>
    <property type="match status" value="1"/>
</dbReference>